<evidence type="ECO:0000256" key="5">
    <source>
        <dbReference type="ARBA" id="ARBA00023004"/>
    </source>
</evidence>
<organism evidence="9 10">
    <name type="scientific">Kroppenstedtia guangzhouensis</name>
    <dbReference type="NCBI Taxonomy" id="1274356"/>
    <lineage>
        <taxon>Bacteria</taxon>
        <taxon>Bacillati</taxon>
        <taxon>Bacillota</taxon>
        <taxon>Bacilli</taxon>
        <taxon>Bacillales</taxon>
        <taxon>Thermoactinomycetaceae</taxon>
        <taxon>Kroppenstedtia</taxon>
    </lineage>
</organism>
<dbReference type="Pfam" id="PF03167">
    <property type="entry name" value="UDG"/>
    <property type="match status" value="1"/>
</dbReference>
<sequence length="236" mass="27440">MTSSYPRLWPEEQVPGDAEGCTDCGLHLHGSRMVWGEGNPTAPIWVLLDNPGAREDREGKSYVCGTRETLQEAVDQVGLTEKDLYVTYLLKRRPHRAYDKESVRRACLKHLERQLGEKSPQWVICLGNVAVQWFFLDLEAEVRKLRGSWHRVREVRTRVSYHPLAVRRRPNLRSRFLEDWRTGGRSRRISREIKRSPPSRRWMEGYNVGIGCAPAIYDTSIPAKIHYINNTICVWE</sequence>
<dbReference type="SMART" id="SM00987">
    <property type="entry name" value="UreE_C"/>
    <property type="match status" value="1"/>
</dbReference>
<reference evidence="10" key="1">
    <citation type="journal article" date="2019" name="Int. J. Syst. Evol. Microbiol.">
        <title>The Global Catalogue of Microorganisms (GCM) 10K type strain sequencing project: providing services to taxonomists for standard genome sequencing and annotation.</title>
        <authorList>
            <consortium name="The Broad Institute Genomics Platform"/>
            <consortium name="The Broad Institute Genome Sequencing Center for Infectious Disease"/>
            <person name="Wu L."/>
            <person name="Ma J."/>
        </authorList>
    </citation>
    <scope>NUCLEOTIDE SEQUENCE [LARGE SCALE GENOMIC DNA]</scope>
    <source>
        <strain evidence="10">CGMCC 1.12404</strain>
    </source>
</reference>
<gene>
    <name evidence="9" type="ORF">GCM10007416_25370</name>
</gene>
<evidence type="ECO:0000256" key="6">
    <source>
        <dbReference type="ARBA" id="ARBA00023014"/>
    </source>
</evidence>
<dbReference type="RefSeq" id="WP_229736086.1">
    <property type="nucleotide sequence ID" value="NZ_BMEX01000010.1"/>
</dbReference>
<dbReference type="PANTHER" id="PTHR33693">
    <property type="entry name" value="TYPE-5 URACIL-DNA GLYCOSYLASE"/>
    <property type="match status" value="1"/>
</dbReference>
<evidence type="ECO:0000256" key="7">
    <source>
        <dbReference type="ARBA" id="ARBA00023204"/>
    </source>
</evidence>
<dbReference type="InterPro" id="IPR005122">
    <property type="entry name" value="Uracil-DNA_glycosylase-like"/>
</dbReference>
<keyword evidence="4" id="KW-0378">Hydrolase</keyword>
<keyword evidence="1" id="KW-0004">4Fe-4S</keyword>
<dbReference type="PANTHER" id="PTHR33693:SF1">
    <property type="entry name" value="TYPE-4 URACIL-DNA GLYCOSYLASE"/>
    <property type="match status" value="1"/>
</dbReference>
<dbReference type="Gene3D" id="3.40.470.10">
    <property type="entry name" value="Uracil-DNA glycosylase-like domain"/>
    <property type="match status" value="1"/>
</dbReference>
<evidence type="ECO:0000256" key="1">
    <source>
        <dbReference type="ARBA" id="ARBA00022485"/>
    </source>
</evidence>
<dbReference type="SUPFAM" id="SSF52141">
    <property type="entry name" value="Uracil-DNA glycosylase-like"/>
    <property type="match status" value="1"/>
</dbReference>
<accession>A0ABQ1GVM8</accession>
<feature type="domain" description="Uracil-DNA glycosylase-like" evidence="8">
    <location>
        <begin position="35"/>
        <end position="181"/>
    </location>
</feature>
<evidence type="ECO:0000256" key="2">
    <source>
        <dbReference type="ARBA" id="ARBA00022723"/>
    </source>
</evidence>
<evidence type="ECO:0000313" key="10">
    <source>
        <dbReference type="Proteomes" id="UP000617979"/>
    </source>
</evidence>
<keyword evidence="5" id="KW-0408">Iron</keyword>
<dbReference type="InterPro" id="IPR036895">
    <property type="entry name" value="Uracil-DNA_glycosylase-like_sf"/>
</dbReference>
<dbReference type="EMBL" id="BMEX01000010">
    <property type="protein sequence ID" value="GGA51193.1"/>
    <property type="molecule type" value="Genomic_DNA"/>
</dbReference>
<keyword evidence="3" id="KW-0227">DNA damage</keyword>
<dbReference type="InterPro" id="IPR051536">
    <property type="entry name" value="UDG_Type-4/5"/>
</dbReference>
<proteinExistence type="predicted"/>
<keyword evidence="2" id="KW-0479">Metal-binding</keyword>
<evidence type="ECO:0000259" key="8">
    <source>
        <dbReference type="SMART" id="SM00986"/>
    </source>
</evidence>
<evidence type="ECO:0000256" key="3">
    <source>
        <dbReference type="ARBA" id="ARBA00022763"/>
    </source>
</evidence>
<protein>
    <recommendedName>
        <fullName evidence="8">Uracil-DNA glycosylase-like domain-containing protein</fullName>
    </recommendedName>
</protein>
<evidence type="ECO:0000256" key="4">
    <source>
        <dbReference type="ARBA" id="ARBA00022801"/>
    </source>
</evidence>
<dbReference type="Proteomes" id="UP000617979">
    <property type="component" value="Unassembled WGS sequence"/>
</dbReference>
<keyword evidence="10" id="KW-1185">Reference proteome</keyword>
<dbReference type="SMART" id="SM00986">
    <property type="entry name" value="UDG"/>
    <property type="match status" value="1"/>
</dbReference>
<keyword evidence="7" id="KW-0234">DNA repair</keyword>
<evidence type="ECO:0000313" key="9">
    <source>
        <dbReference type="EMBL" id="GGA51193.1"/>
    </source>
</evidence>
<name>A0ABQ1GVM8_9BACL</name>
<dbReference type="CDD" id="cd10030">
    <property type="entry name" value="UDG-F4_TTUDGA_SPO1dp_like"/>
    <property type="match status" value="1"/>
</dbReference>
<keyword evidence="6" id="KW-0411">Iron-sulfur</keyword>
<comment type="caution">
    <text evidence="9">The sequence shown here is derived from an EMBL/GenBank/DDBJ whole genome shotgun (WGS) entry which is preliminary data.</text>
</comment>